<evidence type="ECO:0000313" key="4">
    <source>
        <dbReference type="EMBL" id="GGF94746.1"/>
    </source>
</evidence>
<proteinExistence type="predicted"/>
<dbReference type="Pfam" id="PF01476">
    <property type="entry name" value="LysM"/>
    <property type="match status" value="1"/>
</dbReference>
<keyword evidence="1 2" id="KW-0732">Signal</keyword>
<dbReference type="PROSITE" id="PS51782">
    <property type="entry name" value="LYSM"/>
    <property type="match status" value="1"/>
</dbReference>
<gene>
    <name evidence="4" type="ORF">GCM10010913_15300</name>
</gene>
<dbReference type="Gene3D" id="2.40.40.10">
    <property type="entry name" value="RlpA-like domain"/>
    <property type="match status" value="1"/>
</dbReference>
<dbReference type="InterPro" id="IPR036779">
    <property type="entry name" value="LysM_dom_sf"/>
</dbReference>
<evidence type="ECO:0000313" key="5">
    <source>
        <dbReference type="Proteomes" id="UP000608420"/>
    </source>
</evidence>
<protein>
    <recommendedName>
        <fullName evidence="3">LysM domain-containing protein</fullName>
    </recommendedName>
</protein>
<dbReference type="EMBL" id="BMIW01000008">
    <property type="protein sequence ID" value="GGF94746.1"/>
    <property type="molecule type" value="Genomic_DNA"/>
</dbReference>
<keyword evidence="5" id="KW-1185">Reference proteome</keyword>
<dbReference type="RefSeq" id="WP_120462083.1">
    <property type="nucleotide sequence ID" value="NZ_BMIW01000008.1"/>
</dbReference>
<dbReference type="PANTHER" id="PTHR39160:SF4">
    <property type="entry name" value="RESUSCITATION-PROMOTING FACTOR RPFB"/>
    <property type="match status" value="1"/>
</dbReference>
<dbReference type="Gene3D" id="3.10.350.10">
    <property type="entry name" value="LysM domain"/>
    <property type="match status" value="1"/>
</dbReference>
<dbReference type="InterPro" id="IPR018392">
    <property type="entry name" value="LysM"/>
</dbReference>
<comment type="caution">
    <text evidence="4">The sequence shown here is derived from an EMBL/GenBank/DDBJ whole genome shotgun (WGS) entry which is preliminary data.</text>
</comment>
<dbReference type="PANTHER" id="PTHR39160">
    <property type="entry name" value="CELL WALL-BINDING PROTEIN YOCH"/>
    <property type="match status" value="1"/>
</dbReference>
<dbReference type="Pfam" id="PF06725">
    <property type="entry name" value="3D"/>
    <property type="match status" value="1"/>
</dbReference>
<dbReference type="SUPFAM" id="SSF54106">
    <property type="entry name" value="LysM domain"/>
    <property type="match status" value="1"/>
</dbReference>
<dbReference type="InterPro" id="IPR051933">
    <property type="entry name" value="Resuscitation_pf_RpfB"/>
</dbReference>
<dbReference type="CDD" id="cd14667">
    <property type="entry name" value="3D_containing_proteins"/>
    <property type="match status" value="1"/>
</dbReference>
<name>A0ABQ1VSI9_9BACL</name>
<dbReference type="Proteomes" id="UP000608420">
    <property type="component" value="Unassembled WGS sequence"/>
</dbReference>
<dbReference type="CDD" id="cd00118">
    <property type="entry name" value="LysM"/>
    <property type="match status" value="1"/>
</dbReference>
<dbReference type="SUPFAM" id="SSF50685">
    <property type="entry name" value="Barwin-like endoglucanases"/>
    <property type="match status" value="1"/>
</dbReference>
<feature type="signal peptide" evidence="2">
    <location>
        <begin position="1"/>
        <end position="33"/>
    </location>
</feature>
<dbReference type="SMART" id="SM00257">
    <property type="entry name" value="LysM"/>
    <property type="match status" value="1"/>
</dbReference>
<dbReference type="InterPro" id="IPR036908">
    <property type="entry name" value="RlpA-like_sf"/>
</dbReference>
<reference evidence="5" key="1">
    <citation type="journal article" date="2019" name="Int. J. Syst. Evol. Microbiol.">
        <title>The Global Catalogue of Microorganisms (GCM) 10K type strain sequencing project: providing services to taxonomists for standard genome sequencing and annotation.</title>
        <authorList>
            <consortium name="The Broad Institute Genomics Platform"/>
            <consortium name="The Broad Institute Genome Sequencing Center for Infectious Disease"/>
            <person name="Wu L."/>
            <person name="Ma J."/>
        </authorList>
    </citation>
    <scope>NUCLEOTIDE SEQUENCE [LARGE SCALE GENOMIC DNA]</scope>
    <source>
        <strain evidence="5">CGMCC 1.15420</strain>
    </source>
</reference>
<feature type="chain" id="PRO_5045550151" description="LysM domain-containing protein" evidence="2">
    <location>
        <begin position="34"/>
        <end position="235"/>
    </location>
</feature>
<dbReference type="InterPro" id="IPR059180">
    <property type="entry name" value="3D_YorM"/>
</dbReference>
<sequence length="235" mass="24981">MKKQHTWTFKRIMKTAMITAGLFGAMQTVPALADSLHTAKEGDTFYTLSKQYGVSMDKLITANPSVKATNIYEGLSITIPDDSNSDNSNSTKAAAPEVKAASTSPAAILPTLNVLADQKIVEAWGKSFNYSKTVDVKASAYSSAPSENGGYGAVDFYGNPLKLGTIAVDPKVIPLGTKVLVTGHSHDGLPKKAFVATATDIGGAIKGKRIDIFIPGSPSFVNQFGYQEVKLYVLK</sequence>
<organism evidence="4 5">
    <name type="scientific">Paenibacillus aceti</name>
    <dbReference type="NCBI Taxonomy" id="1820010"/>
    <lineage>
        <taxon>Bacteria</taxon>
        <taxon>Bacillati</taxon>
        <taxon>Bacillota</taxon>
        <taxon>Bacilli</taxon>
        <taxon>Bacillales</taxon>
        <taxon>Paenibacillaceae</taxon>
        <taxon>Paenibacillus</taxon>
    </lineage>
</organism>
<evidence type="ECO:0000259" key="3">
    <source>
        <dbReference type="PROSITE" id="PS51782"/>
    </source>
</evidence>
<evidence type="ECO:0000256" key="1">
    <source>
        <dbReference type="ARBA" id="ARBA00022729"/>
    </source>
</evidence>
<feature type="domain" description="LysM" evidence="3">
    <location>
        <begin position="35"/>
        <end position="79"/>
    </location>
</feature>
<dbReference type="InterPro" id="IPR010611">
    <property type="entry name" value="3D_dom"/>
</dbReference>
<evidence type="ECO:0000256" key="2">
    <source>
        <dbReference type="SAM" id="SignalP"/>
    </source>
</evidence>
<accession>A0ABQ1VSI9</accession>